<evidence type="ECO:0000256" key="8">
    <source>
        <dbReference type="SAM" id="Phobius"/>
    </source>
</evidence>
<comment type="subcellular location">
    <subcellularLocation>
        <location evidence="1">Membrane</location>
        <topology evidence="1">Multi-pass membrane protein</topology>
    </subcellularLocation>
</comment>
<comment type="similarity">
    <text evidence="2">Belongs to the unc-93 family.</text>
</comment>
<evidence type="ECO:0000256" key="2">
    <source>
        <dbReference type="ARBA" id="ARBA00009172"/>
    </source>
</evidence>
<keyword evidence="9" id="KW-1185">Reference proteome</keyword>
<dbReference type="AlphaFoldDB" id="A0A8B7NAJ2"/>
<reference evidence="10" key="1">
    <citation type="submission" date="2025-08" db="UniProtKB">
        <authorList>
            <consortium name="RefSeq"/>
        </authorList>
    </citation>
    <scope>IDENTIFICATION</scope>
    <source>
        <tissue evidence="10">Whole organism</tissue>
    </source>
</reference>
<dbReference type="PANTHER" id="PTHR19444:SF13">
    <property type="entry name" value="PROTEIN UNC-93 HOMOLOG A"/>
    <property type="match status" value="1"/>
</dbReference>
<keyword evidence="3 8" id="KW-0812">Transmembrane</keyword>
<dbReference type="InterPro" id="IPR051951">
    <property type="entry name" value="UNC-93_regulatory"/>
</dbReference>
<feature type="transmembrane region" description="Helical" evidence="8">
    <location>
        <begin position="411"/>
        <end position="429"/>
    </location>
</feature>
<evidence type="ECO:0000256" key="1">
    <source>
        <dbReference type="ARBA" id="ARBA00004141"/>
    </source>
</evidence>
<sequence length="542" mass="59705">MDRKRKSIVELANDNVQDGKAGKFKLYNDDLPPPYKSVVVDTQLPSSGRSSVASKGIDNPAYSQDKKDSISEKSMKSNLEKMDPTQTKAMKFGIMKNIIVISIAFTFLFTAYNAMANLQSSINEELGTTSLAVLYGALVLSCMFVPPLLISKLKVKLTIAVCMLGYSAYMVAQFYPEYYTMIPGAILLGLGAAPMWSAKCTYLTEVGRIYAGITNQDTEVIVTRMFGIFFLFFQSSQVWGNLISSAVLSVDSELVDPEDATMCGIHYCAMDNHTSNSTVNEVTDAKRYTLSGIYLACALLSSVIVVLFVDPLSRFGDYESKKEAATMKDGVRLLGATFRHLMHPYQLLIIPLTVWSGVEQAFIQGDFTSAFISCGLGVHMVGYVMICYGICDAVCSVCFSPIVKIVGRIPVFILGAVANAAIIILFFLWEPNSDDMPVFFIAAAVWGIADAVWQTQINAFYGIIFPGEAEAAFSNYRMWESIGFIITFVTNSTICIDTKLYIVIGFLSAGMTGYFIIEFLEKFKILPRDPEGNILPVTECCR</sequence>
<dbReference type="FunFam" id="1.20.1250.20:FF:000290">
    <property type="entry name" value="Unc-93 homolog A"/>
    <property type="match status" value="1"/>
</dbReference>
<gene>
    <name evidence="10" type="primary">LOC108667984</name>
</gene>
<dbReference type="OrthoDB" id="78663at2759"/>
<dbReference type="OMA" id="KTRRHAG"/>
<feature type="transmembrane region" description="Helical" evidence="8">
    <location>
        <begin position="157"/>
        <end position="175"/>
    </location>
</feature>
<evidence type="ECO:0000256" key="4">
    <source>
        <dbReference type="ARBA" id="ARBA00022989"/>
    </source>
</evidence>
<feature type="transmembrane region" description="Helical" evidence="8">
    <location>
        <begin position="441"/>
        <end position="464"/>
    </location>
</feature>
<dbReference type="GO" id="GO:0015459">
    <property type="term" value="F:potassium channel regulator activity"/>
    <property type="evidence" value="ECO:0007669"/>
    <property type="project" value="TreeGrafter"/>
</dbReference>
<accession>A0A8B7NAJ2</accession>
<feature type="transmembrane region" description="Helical" evidence="8">
    <location>
        <begin position="380"/>
        <end position="399"/>
    </location>
</feature>
<name>A0A8B7NAJ2_HYAAZ</name>
<dbReference type="GeneID" id="108667984"/>
<feature type="transmembrane region" description="Helical" evidence="8">
    <location>
        <begin position="132"/>
        <end position="150"/>
    </location>
</feature>
<dbReference type="InterPro" id="IPR010291">
    <property type="entry name" value="Ion_channel_UNC-93"/>
</dbReference>
<feature type="region of interest" description="Disordered" evidence="7">
    <location>
        <begin position="23"/>
        <end position="78"/>
    </location>
</feature>
<organism evidence="9 10">
    <name type="scientific">Hyalella azteca</name>
    <name type="common">Amphipod</name>
    <dbReference type="NCBI Taxonomy" id="294128"/>
    <lineage>
        <taxon>Eukaryota</taxon>
        <taxon>Metazoa</taxon>
        <taxon>Ecdysozoa</taxon>
        <taxon>Arthropoda</taxon>
        <taxon>Crustacea</taxon>
        <taxon>Multicrustacea</taxon>
        <taxon>Malacostraca</taxon>
        <taxon>Eumalacostraca</taxon>
        <taxon>Peracarida</taxon>
        <taxon>Amphipoda</taxon>
        <taxon>Senticaudata</taxon>
        <taxon>Talitrida</taxon>
        <taxon>Talitroidea</taxon>
        <taxon>Hyalellidae</taxon>
        <taxon>Hyalella</taxon>
    </lineage>
</organism>
<dbReference type="KEGG" id="hazt:108667984"/>
<dbReference type="GO" id="GO:0043266">
    <property type="term" value="P:regulation of potassium ion transport"/>
    <property type="evidence" value="ECO:0007669"/>
    <property type="project" value="TreeGrafter"/>
</dbReference>
<evidence type="ECO:0000313" key="9">
    <source>
        <dbReference type="Proteomes" id="UP000694843"/>
    </source>
</evidence>
<evidence type="ECO:0000256" key="3">
    <source>
        <dbReference type="ARBA" id="ARBA00022692"/>
    </source>
</evidence>
<dbReference type="InterPro" id="IPR036259">
    <property type="entry name" value="MFS_trans_sf"/>
</dbReference>
<evidence type="ECO:0000313" key="10">
    <source>
        <dbReference type="RefSeq" id="XP_018010586.1"/>
    </source>
</evidence>
<evidence type="ECO:0000256" key="7">
    <source>
        <dbReference type="SAM" id="MobiDB-lite"/>
    </source>
</evidence>
<keyword evidence="4 8" id="KW-1133">Transmembrane helix</keyword>
<feature type="transmembrane region" description="Helical" evidence="8">
    <location>
        <begin position="500"/>
        <end position="520"/>
    </location>
</feature>
<dbReference type="GO" id="GO:0055120">
    <property type="term" value="C:striated muscle dense body"/>
    <property type="evidence" value="ECO:0007669"/>
    <property type="project" value="TreeGrafter"/>
</dbReference>
<evidence type="ECO:0000256" key="6">
    <source>
        <dbReference type="ARBA" id="ARBA00023180"/>
    </source>
</evidence>
<dbReference type="Proteomes" id="UP000694843">
    <property type="component" value="Unplaced"/>
</dbReference>
<dbReference type="GO" id="GO:0006937">
    <property type="term" value="P:regulation of muscle contraction"/>
    <property type="evidence" value="ECO:0007669"/>
    <property type="project" value="TreeGrafter"/>
</dbReference>
<proteinExistence type="inferred from homology"/>
<feature type="compositionally biased region" description="Polar residues" evidence="7">
    <location>
        <begin position="43"/>
        <end position="53"/>
    </location>
</feature>
<feature type="transmembrane region" description="Helical" evidence="8">
    <location>
        <begin position="181"/>
        <end position="198"/>
    </location>
</feature>
<evidence type="ECO:0000256" key="5">
    <source>
        <dbReference type="ARBA" id="ARBA00023136"/>
    </source>
</evidence>
<dbReference type="GO" id="GO:0005886">
    <property type="term" value="C:plasma membrane"/>
    <property type="evidence" value="ECO:0007669"/>
    <property type="project" value="TreeGrafter"/>
</dbReference>
<dbReference type="RefSeq" id="XP_018010586.1">
    <property type="nucleotide sequence ID" value="XM_018155097.2"/>
</dbReference>
<dbReference type="Pfam" id="PF05978">
    <property type="entry name" value="UNC-93"/>
    <property type="match status" value="1"/>
</dbReference>
<keyword evidence="6" id="KW-0325">Glycoprotein</keyword>
<feature type="compositionally biased region" description="Basic and acidic residues" evidence="7">
    <location>
        <begin position="64"/>
        <end position="78"/>
    </location>
</feature>
<dbReference type="CDD" id="cd17406">
    <property type="entry name" value="MFS_unc93A_like"/>
    <property type="match status" value="1"/>
</dbReference>
<dbReference type="SUPFAM" id="SSF103473">
    <property type="entry name" value="MFS general substrate transporter"/>
    <property type="match status" value="1"/>
</dbReference>
<dbReference type="Gene3D" id="1.20.1250.20">
    <property type="entry name" value="MFS general substrate transporter like domains"/>
    <property type="match status" value="1"/>
</dbReference>
<keyword evidence="5 8" id="KW-0472">Membrane</keyword>
<protein>
    <submittedName>
        <fullName evidence="10">Protein unc-93 homolog A isoform X1</fullName>
    </submittedName>
</protein>
<feature type="transmembrane region" description="Helical" evidence="8">
    <location>
        <begin position="288"/>
        <end position="309"/>
    </location>
</feature>
<dbReference type="PANTHER" id="PTHR19444">
    <property type="entry name" value="UNC-93 RELATED"/>
    <property type="match status" value="1"/>
</dbReference>
<feature type="transmembrane region" description="Helical" evidence="8">
    <location>
        <begin position="94"/>
        <end position="112"/>
    </location>
</feature>